<dbReference type="EMBL" id="AFNT02000003">
    <property type="protein sequence ID" value="ERJ07427.1"/>
    <property type="molecule type" value="Genomic_DNA"/>
</dbReference>
<evidence type="ECO:0000313" key="3">
    <source>
        <dbReference type="EMBL" id="ERJ07427.1"/>
    </source>
</evidence>
<dbReference type="InterPro" id="IPR000182">
    <property type="entry name" value="GNAT_dom"/>
</dbReference>
<dbReference type="AlphaFoldDB" id="U2DP62"/>
<organism evidence="3 4">
    <name type="scientific">Halorhabdus tiamatea SARL4B</name>
    <dbReference type="NCBI Taxonomy" id="1033806"/>
    <lineage>
        <taxon>Archaea</taxon>
        <taxon>Methanobacteriati</taxon>
        <taxon>Methanobacteriota</taxon>
        <taxon>Stenosarchaea group</taxon>
        <taxon>Halobacteria</taxon>
        <taxon>Halobacteriales</taxon>
        <taxon>Haloarculaceae</taxon>
        <taxon>Halorhabdus</taxon>
    </lineage>
</organism>
<evidence type="ECO:0000256" key="1">
    <source>
        <dbReference type="SAM" id="MobiDB-lite"/>
    </source>
</evidence>
<feature type="domain" description="N-acetyltransferase" evidence="2">
    <location>
        <begin position="141"/>
        <end position="307"/>
    </location>
</feature>
<dbReference type="InterPro" id="IPR016181">
    <property type="entry name" value="Acyl_CoA_acyltransferase"/>
</dbReference>
<dbReference type="RefSeq" id="WP_008527268.1">
    <property type="nucleotide sequence ID" value="NZ_AFNT02000003.1"/>
</dbReference>
<accession>U2DP62</accession>
<dbReference type="PROSITE" id="PS51186">
    <property type="entry name" value="GNAT"/>
    <property type="match status" value="1"/>
</dbReference>
<dbReference type="GO" id="GO:0016747">
    <property type="term" value="F:acyltransferase activity, transferring groups other than amino-acyl groups"/>
    <property type="evidence" value="ECO:0007669"/>
    <property type="project" value="InterPro"/>
</dbReference>
<keyword evidence="3" id="KW-0808">Transferase</keyword>
<feature type="region of interest" description="Disordered" evidence="1">
    <location>
        <begin position="312"/>
        <end position="331"/>
    </location>
</feature>
<evidence type="ECO:0000313" key="4">
    <source>
        <dbReference type="Proteomes" id="UP000003861"/>
    </source>
</evidence>
<sequence length="331" mass="36892">MLSYTDGRDYLGHDTVERFEGWGFRLGGPSPSTQTLVAVGPDDQIVRLSVGNYVWHTRDRTSKAGMRQLETRRGRIAEMEECRDGEHLALVDFGEDLARMDVREIAVSIAIGEGNSEMVATTEWALEAPETMDFDDRRQMRWIDLLEETDIPEPDGVDDLTFERMSGRGSRKTVNAFLEGYEDGAVDHACGGVHHWKAAFVARYEGHIIGAIVLAPPQNGVLAAEREEIVISRIASHPVRPANMSSWLISKARDWAERAGYGRIVALAGVDGNRGHCYPATGFELEEKVSQYVDGNGNVWPKRRYVDDLDPETYADRDVPMPGEEPEVCPA</sequence>
<name>U2DP62_9EURY</name>
<evidence type="ECO:0000259" key="2">
    <source>
        <dbReference type="PROSITE" id="PS51186"/>
    </source>
</evidence>
<gene>
    <name evidence="3" type="ORF">HLRTI_000469</name>
</gene>
<comment type="caution">
    <text evidence="3">The sequence shown here is derived from an EMBL/GenBank/DDBJ whole genome shotgun (WGS) entry which is preliminary data.</text>
</comment>
<reference evidence="3 4" key="1">
    <citation type="journal article" date="2011" name="J. Bacteriol.">
        <title>Genome sequence of Halorhabdus tiamatea, the first archaeon isolated from a deep-sea anoxic brine lake.</title>
        <authorList>
            <person name="Antunes A."/>
            <person name="Alam I."/>
            <person name="Bajic V.B."/>
            <person name="Stingl U."/>
        </authorList>
    </citation>
    <scope>NUCLEOTIDE SEQUENCE [LARGE SCALE GENOMIC DNA]</scope>
    <source>
        <strain evidence="3 4">SARL4B</strain>
    </source>
</reference>
<dbReference type="Proteomes" id="UP000003861">
    <property type="component" value="Unassembled WGS sequence"/>
</dbReference>
<protein>
    <submittedName>
        <fullName evidence="3">Gcn5-related N-acetyltransferase domain protein</fullName>
    </submittedName>
</protein>
<dbReference type="SUPFAM" id="SSF55729">
    <property type="entry name" value="Acyl-CoA N-acyltransferases (Nat)"/>
    <property type="match status" value="1"/>
</dbReference>
<proteinExistence type="predicted"/>
<reference evidence="3 4" key="2">
    <citation type="journal article" date="2013" name="PLoS ONE">
        <title>INDIGO - INtegrated Data Warehouse of MIcrobial GenOmes with Examples from the Red Sea Extremophiles.</title>
        <authorList>
            <person name="Alam I."/>
            <person name="Antunes A."/>
            <person name="Kamau A.A."/>
            <person name="Ba Alawi W."/>
            <person name="Kalkatawi M."/>
            <person name="Stingl U."/>
            <person name="Bajic V.B."/>
        </authorList>
    </citation>
    <scope>NUCLEOTIDE SEQUENCE [LARGE SCALE GENOMIC DNA]</scope>
    <source>
        <strain evidence="3 4">SARL4B</strain>
    </source>
</reference>